<name>A0A9P3CG05_9PEZI</name>
<dbReference type="InterPro" id="IPR043129">
    <property type="entry name" value="ATPase_NBD"/>
</dbReference>
<dbReference type="Gene3D" id="3.90.640.10">
    <property type="entry name" value="Actin, Chain A, domain 4"/>
    <property type="match status" value="1"/>
</dbReference>
<dbReference type="GO" id="GO:0140662">
    <property type="term" value="F:ATP-dependent protein folding chaperone"/>
    <property type="evidence" value="ECO:0007669"/>
    <property type="project" value="InterPro"/>
</dbReference>
<comment type="caution">
    <text evidence="3">The sequence shown here is derived from an EMBL/GenBank/DDBJ whole genome shotgun (WGS) entry which is preliminary data.</text>
</comment>
<dbReference type="RefSeq" id="XP_044652480.1">
    <property type="nucleotide sequence ID" value="XM_044796545.1"/>
</dbReference>
<evidence type="ECO:0000313" key="4">
    <source>
        <dbReference type="Proteomes" id="UP000825890"/>
    </source>
</evidence>
<dbReference type="EMBL" id="BOLY01000001">
    <property type="protein sequence ID" value="GIZ37993.1"/>
    <property type="molecule type" value="Genomic_DNA"/>
</dbReference>
<dbReference type="SUPFAM" id="SSF53067">
    <property type="entry name" value="Actin-like ATPase domain"/>
    <property type="match status" value="2"/>
</dbReference>
<evidence type="ECO:0000256" key="2">
    <source>
        <dbReference type="ARBA" id="ARBA00022840"/>
    </source>
</evidence>
<evidence type="ECO:0000313" key="3">
    <source>
        <dbReference type="EMBL" id="GIZ37993.1"/>
    </source>
</evidence>
<gene>
    <name evidence="3" type="ORF">CKM354_000142000</name>
</gene>
<evidence type="ECO:0008006" key="5">
    <source>
        <dbReference type="Google" id="ProtNLM"/>
    </source>
</evidence>
<dbReference type="OrthoDB" id="2963168at2759"/>
<protein>
    <recommendedName>
        <fullName evidence="5">Actin-like ATPase domain-containing protein</fullName>
    </recommendedName>
</protein>
<dbReference type="CDD" id="cd10170">
    <property type="entry name" value="ASKHA_NBD_HSP70"/>
    <property type="match status" value="1"/>
</dbReference>
<dbReference type="GeneID" id="68286995"/>
<keyword evidence="4" id="KW-1185">Reference proteome</keyword>
<dbReference type="Proteomes" id="UP000825890">
    <property type="component" value="Unassembled WGS sequence"/>
</dbReference>
<accession>A0A9P3CG05</accession>
<dbReference type="Gene3D" id="3.30.420.40">
    <property type="match status" value="2"/>
</dbReference>
<keyword evidence="2" id="KW-0067">ATP-binding</keyword>
<dbReference type="PANTHER" id="PTHR14187:SF81">
    <property type="entry name" value="HSP70 FAMILY PROTEIN (AFU_ORTHOLOGUE AFUA_4G14040)"/>
    <property type="match status" value="1"/>
</dbReference>
<keyword evidence="1" id="KW-0547">Nucleotide-binding</keyword>
<organism evidence="3 4">
    <name type="scientific">Cercospora kikuchii</name>
    <dbReference type="NCBI Taxonomy" id="84275"/>
    <lineage>
        <taxon>Eukaryota</taxon>
        <taxon>Fungi</taxon>
        <taxon>Dikarya</taxon>
        <taxon>Ascomycota</taxon>
        <taxon>Pezizomycotina</taxon>
        <taxon>Dothideomycetes</taxon>
        <taxon>Dothideomycetidae</taxon>
        <taxon>Mycosphaerellales</taxon>
        <taxon>Mycosphaerellaceae</taxon>
        <taxon>Cercospora</taxon>
    </lineage>
</organism>
<sequence length="515" mass="57139">MPPFGPHESPPPYSAVMEEPLNSTVHKLVVAVDFGTTFTGISWVSTEGAHGKTLDDIHCIRDWPGPGRDGDYSWKTPTRIAYIDSNGAQHNAWGYEVTPKMNSFAWMKLLLDPAQATQYDDPNLAASEGTGVLSKPMNKSAVDICADYLTEVAKFAHQSLARRISIEVLEATPIEFWFTVPAVWSDRAKADTMRAARKAAVQAALRFHPDTQISLIREPEAAAVATISYLTKGGSQQQIKTGDSILICDCGGGTVDITTYEITGISPQLTFEELLVGTGGKCGSTYIDREFIKWMETKFGSAYTNLSWEKRGPASRLMKDFEGAKRDFGKSNDTSMYWELTALMRGAPDSRFYDQEDGIVNVYYPDLKAMFEPVVKKIIALLQSQLDAERRQAGHATIKTMLLVGGFGESAYLNNALRIWCQARGIRLLCPEHPQSAIVRGAALSGLHNIQPTSRRSRLHYGWACHEAFDSLRHHPEDYTSSRLVGECMYAEFTRYLVSGRLLCTLRVEAPSDRA</sequence>
<dbReference type="PANTHER" id="PTHR14187">
    <property type="entry name" value="ALPHA KINASE/ELONGATION FACTOR 2 KINASE"/>
    <property type="match status" value="1"/>
</dbReference>
<dbReference type="InterPro" id="IPR013126">
    <property type="entry name" value="Hsp_70_fam"/>
</dbReference>
<dbReference type="Pfam" id="PF00012">
    <property type="entry name" value="HSP70"/>
    <property type="match status" value="1"/>
</dbReference>
<proteinExistence type="predicted"/>
<dbReference type="AlphaFoldDB" id="A0A9P3CG05"/>
<reference evidence="3 4" key="1">
    <citation type="submission" date="2021-01" db="EMBL/GenBank/DDBJ databases">
        <title>Cercospora kikuchii MAFF 305040 whole genome shotgun sequence.</title>
        <authorList>
            <person name="Kashiwa T."/>
            <person name="Suzuki T."/>
        </authorList>
    </citation>
    <scope>NUCLEOTIDE SEQUENCE [LARGE SCALE GENOMIC DNA]</scope>
    <source>
        <strain evidence="3 4">MAFF 305040</strain>
    </source>
</reference>
<dbReference type="GO" id="GO:0005524">
    <property type="term" value="F:ATP binding"/>
    <property type="evidence" value="ECO:0007669"/>
    <property type="project" value="UniProtKB-KW"/>
</dbReference>
<evidence type="ECO:0000256" key="1">
    <source>
        <dbReference type="ARBA" id="ARBA00022741"/>
    </source>
</evidence>